<dbReference type="PANTHER" id="PTHR47986:SF1">
    <property type="entry name" value="OS04G0685900 PROTEIN"/>
    <property type="match status" value="1"/>
</dbReference>
<evidence type="ECO:0000256" key="12">
    <source>
        <dbReference type="ARBA" id="ARBA00023136"/>
    </source>
</evidence>
<dbReference type="GO" id="GO:0004674">
    <property type="term" value="F:protein serine/threonine kinase activity"/>
    <property type="evidence" value="ECO:0007669"/>
    <property type="project" value="UniProtKB-KW"/>
</dbReference>
<comment type="caution">
    <text evidence="16">The sequence shown here is derived from an EMBL/GenBank/DDBJ whole genome shotgun (WGS) entry which is preliminary data.</text>
</comment>
<evidence type="ECO:0000256" key="4">
    <source>
        <dbReference type="ARBA" id="ARBA00022679"/>
    </source>
</evidence>
<evidence type="ECO:0000256" key="5">
    <source>
        <dbReference type="ARBA" id="ARBA00022692"/>
    </source>
</evidence>
<sequence>MVLDFNHAGTGVMVHSIHQLRSVTDNFAESNVLGQGGFRVVYKGVPADGTKIDVKRIQLAVVSSKGLSELRSDIAILTKVKHRHLVALLGYCTDGIERLLLYEYMSQGPLAQHLFKYEEMTGKPLSWTMRLEKCAWTLSKRWSICTV</sequence>
<organism evidence="16 17">
    <name type="scientific">Ceratodon purpureus</name>
    <name type="common">Fire moss</name>
    <name type="synonym">Dicranum purpureum</name>
    <dbReference type="NCBI Taxonomy" id="3225"/>
    <lineage>
        <taxon>Eukaryota</taxon>
        <taxon>Viridiplantae</taxon>
        <taxon>Streptophyta</taxon>
        <taxon>Embryophyta</taxon>
        <taxon>Bryophyta</taxon>
        <taxon>Bryophytina</taxon>
        <taxon>Bryopsida</taxon>
        <taxon>Dicranidae</taxon>
        <taxon>Pseudoditrichales</taxon>
        <taxon>Ditrichaceae</taxon>
        <taxon>Ceratodon</taxon>
    </lineage>
</organism>
<dbReference type="GO" id="GO:0005524">
    <property type="term" value="F:ATP binding"/>
    <property type="evidence" value="ECO:0007669"/>
    <property type="project" value="UniProtKB-KW"/>
</dbReference>
<evidence type="ECO:0000256" key="1">
    <source>
        <dbReference type="ARBA" id="ARBA00004167"/>
    </source>
</evidence>
<keyword evidence="17" id="KW-1185">Reference proteome</keyword>
<proteinExistence type="predicted"/>
<dbReference type="FunFam" id="3.30.200.20:FF:000039">
    <property type="entry name" value="receptor-like protein kinase FERONIA"/>
    <property type="match status" value="1"/>
</dbReference>
<accession>A0A8T0GSW9</accession>
<comment type="subcellular location">
    <subcellularLocation>
        <location evidence="1">Membrane</location>
        <topology evidence="1">Single-pass membrane protein</topology>
    </subcellularLocation>
</comment>
<keyword evidence="3" id="KW-0433">Leucine-rich repeat</keyword>
<keyword evidence="8" id="KW-0547">Nucleotide-binding</keyword>
<keyword evidence="4" id="KW-0808">Transferase</keyword>
<keyword evidence="14" id="KW-0325">Glycoprotein</keyword>
<dbReference type="InterPro" id="IPR001245">
    <property type="entry name" value="Ser-Thr/Tyr_kinase_cat_dom"/>
</dbReference>
<dbReference type="GO" id="GO:0016020">
    <property type="term" value="C:membrane"/>
    <property type="evidence" value="ECO:0007669"/>
    <property type="project" value="UniProtKB-SubCell"/>
</dbReference>
<feature type="domain" description="Protein kinase" evidence="15">
    <location>
        <begin position="27"/>
        <end position="147"/>
    </location>
</feature>
<keyword evidence="7" id="KW-0677">Repeat</keyword>
<name>A0A8T0GSW9_CERPU</name>
<reference evidence="16" key="1">
    <citation type="submission" date="2020-06" db="EMBL/GenBank/DDBJ databases">
        <title>WGS assembly of Ceratodon purpureus strain R40.</title>
        <authorList>
            <person name="Carey S.B."/>
            <person name="Jenkins J."/>
            <person name="Shu S."/>
            <person name="Lovell J.T."/>
            <person name="Sreedasyam A."/>
            <person name="Maumus F."/>
            <person name="Tiley G.P."/>
            <person name="Fernandez-Pozo N."/>
            <person name="Barry K."/>
            <person name="Chen C."/>
            <person name="Wang M."/>
            <person name="Lipzen A."/>
            <person name="Daum C."/>
            <person name="Saski C.A."/>
            <person name="Payton A.C."/>
            <person name="Mcbreen J.C."/>
            <person name="Conrad R.E."/>
            <person name="Kollar L.M."/>
            <person name="Olsson S."/>
            <person name="Huttunen S."/>
            <person name="Landis J.B."/>
            <person name="Wickett N.J."/>
            <person name="Johnson M.G."/>
            <person name="Rensing S.A."/>
            <person name="Grimwood J."/>
            <person name="Schmutz J."/>
            <person name="Mcdaniel S.F."/>
        </authorList>
    </citation>
    <scope>NUCLEOTIDE SEQUENCE</scope>
    <source>
        <strain evidence="16">R40</strain>
    </source>
</reference>
<dbReference type="Gene3D" id="3.30.200.20">
    <property type="entry name" value="Phosphorylase Kinase, domain 1"/>
    <property type="match status" value="1"/>
</dbReference>
<gene>
    <name evidence="16" type="ORF">KC19_9G169800</name>
</gene>
<keyword evidence="12" id="KW-0472">Membrane</keyword>
<keyword evidence="9" id="KW-0418">Kinase</keyword>
<evidence type="ECO:0000313" key="16">
    <source>
        <dbReference type="EMBL" id="KAG0562766.1"/>
    </source>
</evidence>
<dbReference type="Proteomes" id="UP000822688">
    <property type="component" value="Chromosome 9"/>
</dbReference>
<keyword evidence="5" id="KW-0812">Transmembrane</keyword>
<evidence type="ECO:0000256" key="2">
    <source>
        <dbReference type="ARBA" id="ARBA00022527"/>
    </source>
</evidence>
<dbReference type="InterPro" id="IPR052422">
    <property type="entry name" value="Auxin_Ser/Thr_Kinase"/>
</dbReference>
<evidence type="ECO:0000256" key="14">
    <source>
        <dbReference type="ARBA" id="ARBA00023180"/>
    </source>
</evidence>
<evidence type="ECO:0000256" key="7">
    <source>
        <dbReference type="ARBA" id="ARBA00022737"/>
    </source>
</evidence>
<dbReference type="Pfam" id="PF07714">
    <property type="entry name" value="PK_Tyr_Ser-Thr"/>
    <property type="match status" value="1"/>
</dbReference>
<evidence type="ECO:0000256" key="9">
    <source>
        <dbReference type="ARBA" id="ARBA00022777"/>
    </source>
</evidence>
<evidence type="ECO:0000313" key="17">
    <source>
        <dbReference type="Proteomes" id="UP000822688"/>
    </source>
</evidence>
<dbReference type="PANTHER" id="PTHR47986">
    <property type="entry name" value="OSJNBA0070M12.3 PROTEIN"/>
    <property type="match status" value="1"/>
</dbReference>
<evidence type="ECO:0000256" key="10">
    <source>
        <dbReference type="ARBA" id="ARBA00022840"/>
    </source>
</evidence>
<evidence type="ECO:0000259" key="15">
    <source>
        <dbReference type="PROSITE" id="PS50011"/>
    </source>
</evidence>
<keyword evidence="2" id="KW-0723">Serine/threonine-protein kinase</keyword>
<protein>
    <recommendedName>
        <fullName evidence="15">Protein kinase domain-containing protein</fullName>
    </recommendedName>
</protein>
<keyword evidence="11" id="KW-1133">Transmembrane helix</keyword>
<evidence type="ECO:0000256" key="6">
    <source>
        <dbReference type="ARBA" id="ARBA00022729"/>
    </source>
</evidence>
<evidence type="ECO:0000256" key="13">
    <source>
        <dbReference type="ARBA" id="ARBA00023170"/>
    </source>
</evidence>
<dbReference type="SUPFAM" id="SSF56112">
    <property type="entry name" value="Protein kinase-like (PK-like)"/>
    <property type="match status" value="1"/>
</dbReference>
<keyword evidence="6" id="KW-0732">Signal</keyword>
<dbReference type="InterPro" id="IPR000719">
    <property type="entry name" value="Prot_kinase_dom"/>
</dbReference>
<evidence type="ECO:0000256" key="3">
    <source>
        <dbReference type="ARBA" id="ARBA00022614"/>
    </source>
</evidence>
<dbReference type="AlphaFoldDB" id="A0A8T0GSW9"/>
<keyword evidence="13" id="KW-0675">Receptor</keyword>
<evidence type="ECO:0000256" key="11">
    <source>
        <dbReference type="ARBA" id="ARBA00022989"/>
    </source>
</evidence>
<keyword evidence="10" id="KW-0067">ATP-binding</keyword>
<dbReference type="EMBL" id="CM026430">
    <property type="protein sequence ID" value="KAG0562766.1"/>
    <property type="molecule type" value="Genomic_DNA"/>
</dbReference>
<evidence type="ECO:0000256" key="8">
    <source>
        <dbReference type="ARBA" id="ARBA00022741"/>
    </source>
</evidence>
<dbReference type="InterPro" id="IPR011009">
    <property type="entry name" value="Kinase-like_dom_sf"/>
</dbReference>
<dbReference type="PROSITE" id="PS50011">
    <property type="entry name" value="PROTEIN_KINASE_DOM"/>
    <property type="match status" value="1"/>
</dbReference>